<dbReference type="EMBL" id="MING01000019">
    <property type="protein sequence ID" value="POG12977.1"/>
    <property type="molecule type" value="Genomic_DNA"/>
</dbReference>
<reference evidence="2 3" key="1">
    <citation type="submission" date="2016-08" db="EMBL/GenBank/DDBJ databases">
        <authorList>
            <person name="Seilhamer J.J."/>
        </authorList>
    </citation>
    <scope>NUCLEOTIDE SEQUENCE [LARGE SCALE GENOMIC DNA]</scope>
    <source>
        <strain evidence="2 3">KH-18-2</strain>
    </source>
</reference>
<organism evidence="2 3">
    <name type="scientific">Pseudomonas putida</name>
    <name type="common">Arthrobacter siderocapsulatus</name>
    <dbReference type="NCBI Taxonomy" id="303"/>
    <lineage>
        <taxon>Bacteria</taxon>
        <taxon>Pseudomonadati</taxon>
        <taxon>Pseudomonadota</taxon>
        <taxon>Gammaproteobacteria</taxon>
        <taxon>Pseudomonadales</taxon>
        <taxon>Pseudomonadaceae</taxon>
        <taxon>Pseudomonas</taxon>
    </lineage>
</organism>
<dbReference type="RefSeq" id="WP_374755428.1">
    <property type="nucleotide sequence ID" value="NZ_JANHLG010000059.1"/>
</dbReference>
<dbReference type="PANTHER" id="PTHR32305:SF15">
    <property type="entry name" value="PROTEIN RHSA-RELATED"/>
    <property type="match status" value="1"/>
</dbReference>
<dbReference type="Proteomes" id="UP000237378">
    <property type="component" value="Unassembled WGS sequence"/>
</dbReference>
<comment type="caution">
    <text evidence="2">The sequence shown here is derived from an EMBL/GenBank/DDBJ whole genome shotgun (WGS) entry which is preliminary data.</text>
</comment>
<dbReference type="Pfam" id="PF03527">
    <property type="entry name" value="RHS"/>
    <property type="match status" value="1"/>
</dbReference>
<dbReference type="InterPro" id="IPR050708">
    <property type="entry name" value="T6SS_VgrG/RHS"/>
</dbReference>
<gene>
    <name evidence="2" type="ORF">BGP82_00495</name>
</gene>
<accession>A0A2S3XBW9</accession>
<sequence length="131" mass="15128">MYVSGRLEGTGQYRYDSLGRRVAKRAEINGEVEQKRFLWQGIANAARRDAWAEHLYLYEPGSYGRWRGLIRLKGEGQKVYYFHTDQVGTPLELTDSNGKIVWQATYRSWGAIETLSIKQVRPESELTKAVQ</sequence>
<reference evidence="2 3" key="2">
    <citation type="submission" date="2018-03" db="EMBL/GenBank/DDBJ databases">
        <title>Draft genome of Pseudomonas putida strain KH-18-2.</title>
        <authorList>
            <person name="Yoshizawa S."/>
            <person name="Khan N.H."/>
            <person name="Nishimura M."/>
            <person name="Chiura H.X."/>
            <person name="Ogura Y."/>
            <person name="Hayashi T."/>
            <person name="Kogure K."/>
        </authorList>
    </citation>
    <scope>NUCLEOTIDE SEQUENCE [LARGE SCALE GENOMIC DNA]</scope>
    <source>
        <strain evidence="2 3">KH-18-2</strain>
    </source>
</reference>
<dbReference type="PANTHER" id="PTHR32305">
    <property type="match status" value="1"/>
</dbReference>
<feature type="domain" description="RHS protein conserved region" evidence="1">
    <location>
        <begin position="79"/>
        <end position="112"/>
    </location>
</feature>
<dbReference type="AlphaFoldDB" id="A0A2S3XBW9"/>
<evidence type="ECO:0000259" key="1">
    <source>
        <dbReference type="Pfam" id="PF03527"/>
    </source>
</evidence>
<protein>
    <recommendedName>
        <fullName evidence="1">RHS protein conserved region domain-containing protein</fullName>
    </recommendedName>
</protein>
<dbReference type="InterPro" id="IPR001826">
    <property type="entry name" value="RHS"/>
</dbReference>
<name>A0A2S3XBW9_PSEPU</name>
<dbReference type="Gene3D" id="2.180.10.10">
    <property type="entry name" value="RHS repeat-associated core"/>
    <property type="match status" value="1"/>
</dbReference>
<evidence type="ECO:0000313" key="2">
    <source>
        <dbReference type="EMBL" id="POG12977.1"/>
    </source>
</evidence>
<evidence type="ECO:0000313" key="3">
    <source>
        <dbReference type="Proteomes" id="UP000237378"/>
    </source>
</evidence>
<proteinExistence type="predicted"/>